<dbReference type="PROSITE" id="PS00098">
    <property type="entry name" value="THIOLASE_1"/>
    <property type="match status" value="1"/>
</dbReference>
<evidence type="ECO:0000256" key="9">
    <source>
        <dbReference type="ARBA" id="ARBA00022958"/>
    </source>
</evidence>
<evidence type="ECO:0000256" key="10">
    <source>
        <dbReference type="ARBA" id="ARBA00023128"/>
    </source>
</evidence>
<gene>
    <name evidence="15" type="ORF">QQX98_003979</name>
</gene>
<dbReference type="Proteomes" id="UP001498476">
    <property type="component" value="Unassembled WGS sequence"/>
</dbReference>
<comment type="caution">
    <text evidence="15">The sequence shown here is derived from an EMBL/GenBank/DDBJ whole genome shotgun (WGS) entry which is preliminary data.</text>
</comment>
<dbReference type="EMBL" id="JAZAVJ010000048">
    <property type="protein sequence ID" value="KAK7418359.1"/>
    <property type="molecule type" value="Genomic_DNA"/>
</dbReference>
<feature type="domain" description="Thiolase C-terminal" evidence="14">
    <location>
        <begin position="310"/>
        <end position="429"/>
    </location>
</feature>
<evidence type="ECO:0000313" key="16">
    <source>
        <dbReference type="Proteomes" id="UP001498476"/>
    </source>
</evidence>
<evidence type="ECO:0000259" key="13">
    <source>
        <dbReference type="Pfam" id="PF00108"/>
    </source>
</evidence>
<proteinExistence type="inferred from homology"/>
<dbReference type="InterPro" id="IPR016039">
    <property type="entry name" value="Thiolase-like"/>
</dbReference>
<accession>A0ABR1HB31</accession>
<evidence type="ECO:0000256" key="2">
    <source>
        <dbReference type="ARBA" id="ARBA00004173"/>
    </source>
</evidence>
<dbReference type="PANTHER" id="PTHR18919:SF156">
    <property type="entry name" value="ACETYL-COA ACETYLTRANSFERASE, MITOCHONDRIAL"/>
    <property type="match status" value="1"/>
</dbReference>
<evidence type="ECO:0000259" key="14">
    <source>
        <dbReference type="Pfam" id="PF02803"/>
    </source>
</evidence>
<dbReference type="InterPro" id="IPR020617">
    <property type="entry name" value="Thiolase_C"/>
</dbReference>
<comment type="subcellular location">
    <subcellularLocation>
        <location evidence="2">Mitochondrion</location>
    </subcellularLocation>
</comment>
<dbReference type="NCBIfam" id="TIGR01930">
    <property type="entry name" value="AcCoA-C-Actrans"/>
    <property type="match status" value="1"/>
</dbReference>
<dbReference type="Pfam" id="PF00108">
    <property type="entry name" value="Thiolase_N"/>
    <property type="match status" value="1"/>
</dbReference>
<dbReference type="InterPro" id="IPR020616">
    <property type="entry name" value="Thiolase_N"/>
</dbReference>
<keyword evidence="11 12" id="KW-0012">Acyltransferase</keyword>
<dbReference type="EC" id="2.3.1.9" evidence="5"/>
<organism evidence="15 16">
    <name type="scientific">Neonectria punicea</name>
    <dbReference type="NCBI Taxonomy" id="979145"/>
    <lineage>
        <taxon>Eukaryota</taxon>
        <taxon>Fungi</taxon>
        <taxon>Dikarya</taxon>
        <taxon>Ascomycota</taxon>
        <taxon>Pezizomycotina</taxon>
        <taxon>Sordariomycetes</taxon>
        <taxon>Hypocreomycetidae</taxon>
        <taxon>Hypocreales</taxon>
        <taxon>Nectriaceae</taxon>
        <taxon>Neonectria</taxon>
    </lineage>
</organism>
<dbReference type="InterPro" id="IPR002155">
    <property type="entry name" value="Thiolase"/>
</dbReference>
<comment type="similarity">
    <text evidence="3 12">Belongs to the thiolase-like superfamily. Thiolase family.</text>
</comment>
<reference evidence="15 16" key="1">
    <citation type="journal article" date="2025" name="Microbiol. Resour. Announc.">
        <title>Draft genome sequences for Neonectria magnoliae and Neonectria punicea, canker pathogens of Liriodendron tulipifera and Acer saccharum in West Virginia.</title>
        <authorList>
            <person name="Petronek H.M."/>
            <person name="Kasson M.T."/>
            <person name="Metheny A.M."/>
            <person name="Stauder C.M."/>
            <person name="Lovett B."/>
            <person name="Lynch S.C."/>
            <person name="Garnas J.R."/>
            <person name="Kasson L.R."/>
            <person name="Stajich J.E."/>
        </authorList>
    </citation>
    <scope>NUCLEOTIDE SEQUENCE [LARGE SCALE GENOMIC DNA]</scope>
    <source>
        <strain evidence="15 16">NRRL 64653</strain>
    </source>
</reference>
<keyword evidence="16" id="KW-1185">Reference proteome</keyword>
<evidence type="ECO:0000256" key="1">
    <source>
        <dbReference type="ARBA" id="ARBA00001958"/>
    </source>
</evidence>
<evidence type="ECO:0000256" key="5">
    <source>
        <dbReference type="ARBA" id="ARBA00012705"/>
    </source>
</evidence>
<evidence type="ECO:0000256" key="11">
    <source>
        <dbReference type="ARBA" id="ARBA00023315"/>
    </source>
</evidence>
<evidence type="ECO:0000256" key="6">
    <source>
        <dbReference type="ARBA" id="ARBA00022679"/>
    </source>
</evidence>
<dbReference type="PIRSF" id="PIRSF000429">
    <property type="entry name" value="Ac-CoA_Ac_transf"/>
    <property type="match status" value="1"/>
</dbReference>
<evidence type="ECO:0000256" key="7">
    <source>
        <dbReference type="ARBA" id="ARBA00022723"/>
    </source>
</evidence>
<evidence type="ECO:0000256" key="3">
    <source>
        <dbReference type="ARBA" id="ARBA00010982"/>
    </source>
</evidence>
<evidence type="ECO:0000256" key="4">
    <source>
        <dbReference type="ARBA" id="ARBA00011881"/>
    </source>
</evidence>
<evidence type="ECO:0000256" key="12">
    <source>
        <dbReference type="RuleBase" id="RU003557"/>
    </source>
</evidence>
<name>A0ABR1HB31_9HYPO</name>
<evidence type="ECO:0000256" key="8">
    <source>
        <dbReference type="ARBA" id="ARBA00022946"/>
    </source>
</evidence>
<keyword evidence="9" id="KW-0630">Potassium</keyword>
<dbReference type="CDD" id="cd00751">
    <property type="entry name" value="thiolase"/>
    <property type="match status" value="1"/>
</dbReference>
<dbReference type="Pfam" id="PF02803">
    <property type="entry name" value="Thiolase_C"/>
    <property type="match status" value="1"/>
</dbReference>
<sequence>MPVTSQLRSVSRLAQVAGHVNVNSTRRFSTSPAFRKEIQDAYILSAARTPTGKFNGAFLTVSAPKLGAVAIKSAVEKSKVPIDKITDVYMGNVLQASVGQAPARQAVLFAGLPESVEATTVNKVCASGLKSVALAAQNIQLGLAEAQVAGGMENMSQVPYYVSRASGLPAFGHVKMEDGLIKDGLTDVYDQFHMGNCAENTVKKFNLTREQQDEYAILSYKNAQKAWADKAFAEEIAPVTVKGRKGEVIVDTDEGFTDIKFDKVPTLKPAFVRDGSGTVTAANSSTLNDGASALVLGNKAIAQKYGASSRVLAKICGFADAAMSPIDFPIAPSKAVPIALERAGINKDQIAHWEFNEAFAAVILANAKILGLEGANVNPLGGAISLGHALGSSGSRILTTLLHQLKPGEYGVAAICNGGGAASAIVVQRIESV</sequence>
<dbReference type="InterPro" id="IPR020615">
    <property type="entry name" value="Thiolase_acyl_enz_int_AS"/>
</dbReference>
<evidence type="ECO:0000313" key="15">
    <source>
        <dbReference type="EMBL" id="KAK7418359.1"/>
    </source>
</evidence>
<comment type="subunit">
    <text evidence="4">Homotetramer.</text>
</comment>
<keyword evidence="8" id="KW-0809">Transit peptide</keyword>
<keyword evidence="7" id="KW-0479">Metal-binding</keyword>
<dbReference type="PANTHER" id="PTHR18919">
    <property type="entry name" value="ACETYL-COA C-ACYLTRANSFERASE"/>
    <property type="match status" value="1"/>
</dbReference>
<keyword evidence="10" id="KW-0496">Mitochondrion</keyword>
<comment type="cofactor">
    <cofactor evidence="1">
        <name>K(+)</name>
        <dbReference type="ChEBI" id="CHEBI:29103"/>
    </cofactor>
</comment>
<dbReference type="SUPFAM" id="SSF53901">
    <property type="entry name" value="Thiolase-like"/>
    <property type="match status" value="2"/>
</dbReference>
<dbReference type="PROSITE" id="PS00099">
    <property type="entry name" value="THIOLASE_3"/>
    <property type="match status" value="1"/>
</dbReference>
<dbReference type="InterPro" id="IPR020610">
    <property type="entry name" value="Thiolase_AS"/>
</dbReference>
<dbReference type="Gene3D" id="3.40.47.10">
    <property type="match status" value="1"/>
</dbReference>
<protein>
    <recommendedName>
        <fullName evidence="5">acetyl-CoA C-acetyltransferase</fullName>
        <ecNumber evidence="5">2.3.1.9</ecNumber>
    </recommendedName>
</protein>
<feature type="domain" description="Thiolase N-terminal" evidence="13">
    <location>
        <begin position="42"/>
        <end position="298"/>
    </location>
</feature>
<keyword evidence="6 12" id="KW-0808">Transferase</keyword>